<evidence type="ECO:0000259" key="1">
    <source>
        <dbReference type="Pfam" id="PF08069"/>
    </source>
</evidence>
<dbReference type="Ensembl" id="ENSMMMT00000000277.1">
    <property type="protein sequence ID" value="ENSMMMP00000000255.1"/>
    <property type="gene ID" value="ENSMMMG00000000257.1"/>
</dbReference>
<protein>
    <recommendedName>
        <fullName evidence="1">Small ribosomal subunit protein uS15 N-terminal domain-containing protein</fullName>
    </recommendedName>
</protein>
<proteinExistence type="predicted"/>
<name>A0A8C5YJ14_MARMA</name>
<feature type="domain" description="Small ribosomal subunit protein uS15 N-terminal" evidence="1">
    <location>
        <begin position="9"/>
        <end position="50"/>
    </location>
</feature>
<dbReference type="GO" id="GO:0005840">
    <property type="term" value="C:ribosome"/>
    <property type="evidence" value="ECO:0007669"/>
    <property type="project" value="InterPro"/>
</dbReference>
<reference evidence="2" key="2">
    <citation type="submission" date="2025-09" db="UniProtKB">
        <authorList>
            <consortium name="Ensembl"/>
        </authorList>
    </citation>
    <scope>IDENTIFICATION</scope>
</reference>
<keyword evidence="3" id="KW-1185">Reference proteome</keyword>
<dbReference type="GO" id="GO:0003735">
    <property type="term" value="F:structural constituent of ribosome"/>
    <property type="evidence" value="ECO:0007669"/>
    <property type="project" value="InterPro"/>
</dbReference>
<dbReference type="GO" id="GO:0006412">
    <property type="term" value="P:translation"/>
    <property type="evidence" value="ECO:0007669"/>
    <property type="project" value="InterPro"/>
</dbReference>
<sequence length="61" mass="6789">VGCILVPRKDLCLSALSSHHIIPTWLKLTSEDRKEHIYKPAEMGLTPSQIWGECWGIGTGD</sequence>
<evidence type="ECO:0000313" key="2">
    <source>
        <dbReference type="Ensembl" id="ENSMMMP00000000255.1"/>
    </source>
</evidence>
<organism evidence="2 3">
    <name type="scientific">Marmota marmota marmota</name>
    <name type="common">Alpine marmot</name>
    <dbReference type="NCBI Taxonomy" id="9994"/>
    <lineage>
        <taxon>Eukaryota</taxon>
        <taxon>Metazoa</taxon>
        <taxon>Chordata</taxon>
        <taxon>Craniata</taxon>
        <taxon>Vertebrata</taxon>
        <taxon>Euteleostomi</taxon>
        <taxon>Mammalia</taxon>
        <taxon>Eutheria</taxon>
        <taxon>Euarchontoglires</taxon>
        <taxon>Glires</taxon>
        <taxon>Rodentia</taxon>
        <taxon>Sciuromorpha</taxon>
        <taxon>Sciuridae</taxon>
        <taxon>Xerinae</taxon>
        <taxon>Marmotini</taxon>
        <taxon>Marmota</taxon>
    </lineage>
</organism>
<dbReference type="AlphaFoldDB" id="A0A8C5YJ14"/>
<dbReference type="GeneTree" id="ENSGT00960000191169"/>
<dbReference type="InterPro" id="IPR012606">
    <property type="entry name" value="Ribosomal_uS15_N"/>
</dbReference>
<evidence type="ECO:0000313" key="3">
    <source>
        <dbReference type="Proteomes" id="UP000694407"/>
    </source>
</evidence>
<accession>A0A8C5YJ14</accession>
<dbReference type="Proteomes" id="UP000694407">
    <property type="component" value="Unplaced"/>
</dbReference>
<dbReference type="Pfam" id="PF08069">
    <property type="entry name" value="Ribosomal_S13_N"/>
    <property type="match status" value="1"/>
</dbReference>
<reference evidence="2" key="1">
    <citation type="submission" date="2025-08" db="UniProtKB">
        <authorList>
            <consortium name="Ensembl"/>
        </authorList>
    </citation>
    <scope>IDENTIFICATION</scope>
</reference>